<protein>
    <submittedName>
        <fullName evidence="1">Uncharacterized protein</fullName>
    </submittedName>
</protein>
<dbReference type="InParanoid" id="A0A494G987"/>
<dbReference type="Gramene" id="Solyc00g031020.2.1">
    <property type="protein sequence ID" value="Solyc00g031020.2.1.1.CDS"/>
    <property type="gene ID" value="Solyc00g031020.2"/>
</dbReference>
<keyword evidence="2" id="KW-1185">Reference proteome</keyword>
<evidence type="ECO:0000313" key="1">
    <source>
        <dbReference type="EnsemblPlants" id="Solyc00g031020.2.1.1.CDS"/>
    </source>
</evidence>
<reference evidence="1" key="2">
    <citation type="submission" date="2019-04" db="UniProtKB">
        <authorList>
            <consortium name="EnsemblPlants"/>
        </authorList>
    </citation>
    <scope>IDENTIFICATION</scope>
    <source>
        <strain evidence="1">cv. Heinz 1706</strain>
    </source>
</reference>
<evidence type="ECO:0000313" key="2">
    <source>
        <dbReference type="Proteomes" id="UP000004994"/>
    </source>
</evidence>
<sequence length="243" mass="26059">RVGGIGFLARIEPRVDPNNLDFGTGVVLVQGQLDGVDVADHFRNRERGDIADLLGLGHLRCEEAADITTLVGARQVGAKILVLLVAGGVFEGHLGKLLGDFQRRVHVAERGGEDQVVVVLGHVADHPLGVGALGHVLDVIGGDLRAEFLRQRLAPLFMLIRPAVVADRADVDETDLQRIGSAGAQADPQTDGGAQQFVQRTYLHEFELHFVVCGQGQCKLLTNRTTKQKIAACGSACRGMRNL</sequence>
<name>A0A494G987_SOLLC</name>
<organism evidence="1">
    <name type="scientific">Solanum lycopersicum</name>
    <name type="common">Tomato</name>
    <name type="synonym">Lycopersicon esculentum</name>
    <dbReference type="NCBI Taxonomy" id="4081"/>
    <lineage>
        <taxon>Eukaryota</taxon>
        <taxon>Viridiplantae</taxon>
        <taxon>Streptophyta</taxon>
        <taxon>Embryophyta</taxon>
        <taxon>Tracheophyta</taxon>
        <taxon>Spermatophyta</taxon>
        <taxon>Magnoliopsida</taxon>
        <taxon>eudicotyledons</taxon>
        <taxon>Gunneridae</taxon>
        <taxon>Pentapetalae</taxon>
        <taxon>asterids</taxon>
        <taxon>lamiids</taxon>
        <taxon>Solanales</taxon>
        <taxon>Solanaceae</taxon>
        <taxon>Solanoideae</taxon>
        <taxon>Solaneae</taxon>
        <taxon>Solanum</taxon>
        <taxon>Solanum subgen. Lycopersicon</taxon>
    </lineage>
</organism>
<dbReference type="AlphaFoldDB" id="A0A494G987"/>
<reference evidence="1" key="1">
    <citation type="journal article" date="2012" name="Nature">
        <title>The tomato genome sequence provides insights into fleshy fruit evolution.</title>
        <authorList>
            <consortium name="Tomato Genome Consortium"/>
        </authorList>
    </citation>
    <scope>NUCLEOTIDE SEQUENCE [LARGE SCALE GENOMIC DNA]</scope>
    <source>
        <strain evidence="1">cv. Heinz 1706</strain>
    </source>
</reference>
<accession>A0A494G987</accession>
<proteinExistence type="predicted"/>
<dbReference type="PaxDb" id="4081-Solyc00g031020.1.1"/>
<dbReference type="Proteomes" id="UP000004994">
    <property type="component" value="Unassembled WGS sequence"/>
</dbReference>
<dbReference type="EnsemblPlants" id="Solyc00g031020.2.1">
    <property type="protein sequence ID" value="Solyc00g031020.2.1.1.CDS"/>
    <property type="gene ID" value="Solyc00g031020.2"/>
</dbReference>